<evidence type="ECO:0000313" key="1">
    <source>
        <dbReference type="EMBL" id="KAJ7729009.1"/>
    </source>
</evidence>
<evidence type="ECO:0000313" key="2">
    <source>
        <dbReference type="Proteomes" id="UP001215598"/>
    </source>
</evidence>
<reference evidence="1" key="1">
    <citation type="submission" date="2023-03" db="EMBL/GenBank/DDBJ databases">
        <title>Massive genome expansion in bonnet fungi (Mycena s.s.) driven by repeated elements and novel gene families across ecological guilds.</title>
        <authorList>
            <consortium name="Lawrence Berkeley National Laboratory"/>
            <person name="Harder C.B."/>
            <person name="Miyauchi S."/>
            <person name="Viragh M."/>
            <person name="Kuo A."/>
            <person name="Thoen E."/>
            <person name="Andreopoulos B."/>
            <person name="Lu D."/>
            <person name="Skrede I."/>
            <person name="Drula E."/>
            <person name="Henrissat B."/>
            <person name="Morin E."/>
            <person name="Kohler A."/>
            <person name="Barry K."/>
            <person name="LaButti K."/>
            <person name="Morin E."/>
            <person name="Salamov A."/>
            <person name="Lipzen A."/>
            <person name="Mereny Z."/>
            <person name="Hegedus B."/>
            <person name="Baldrian P."/>
            <person name="Stursova M."/>
            <person name="Weitz H."/>
            <person name="Taylor A."/>
            <person name="Grigoriev I.V."/>
            <person name="Nagy L.G."/>
            <person name="Martin F."/>
            <person name="Kauserud H."/>
        </authorList>
    </citation>
    <scope>NUCLEOTIDE SEQUENCE</scope>
    <source>
        <strain evidence="1">CBHHK182m</strain>
    </source>
</reference>
<dbReference type="AlphaFoldDB" id="A0AAD7HV28"/>
<proteinExistence type="predicted"/>
<protein>
    <submittedName>
        <fullName evidence="1">Uncharacterized protein</fullName>
    </submittedName>
</protein>
<gene>
    <name evidence="1" type="ORF">B0H16DRAFT_1220769</name>
</gene>
<organism evidence="1 2">
    <name type="scientific">Mycena metata</name>
    <dbReference type="NCBI Taxonomy" id="1033252"/>
    <lineage>
        <taxon>Eukaryota</taxon>
        <taxon>Fungi</taxon>
        <taxon>Dikarya</taxon>
        <taxon>Basidiomycota</taxon>
        <taxon>Agaricomycotina</taxon>
        <taxon>Agaricomycetes</taxon>
        <taxon>Agaricomycetidae</taxon>
        <taxon>Agaricales</taxon>
        <taxon>Marasmiineae</taxon>
        <taxon>Mycenaceae</taxon>
        <taxon>Mycena</taxon>
    </lineage>
</organism>
<feature type="non-terminal residue" evidence="1">
    <location>
        <position position="80"/>
    </location>
</feature>
<dbReference type="Proteomes" id="UP001215598">
    <property type="component" value="Unassembled WGS sequence"/>
</dbReference>
<comment type="caution">
    <text evidence="1">The sequence shown here is derived from an EMBL/GenBank/DDBJ whole genome shotgun (WGS) entry which is preliminary data.</text>
</comment>
<name>A0AAD7HV28_9AGAR</name>
<keyword evidence="2" id="KW-1185">Reference proteome</keyword>
<accession>A0AAD7HV28</accession>
<dbReference type="EMBL" id="JARKIB010000168">
    <property type="protein sequence ID" value="KAJ7729009.1"/>
    <property type="molecule type" value="Genomic_DNA"/>
</dbReference>
<sequence>MVLSSHSLAVECHCWKERGKPIVPREWCLFRFCGTDIEDPPHTMFLCDHPKLVKIHEIFLAKIYAEVPGIRGRATSPWTF</sequence>